<name>A0AAD7HI30_9AGAR</name>
<gene>
    <name evidence="2" type="ORF">DFH07DRAFT_1008106</name>
</gene>
<evidence type="ECO:0000256" key="1">
    <source>
        <dbReference type="SAM" id="MobiDB-lite"/>
    </source>
</evidence>
<dbReference type="AlphaFoldDB" id="A0AAD7HI30"/>
<dbReference type="EMBL" id="JARJLG010000270">
    <property type="protein sequence ID" value="KAJ7721251.1"/>
    <property type="molecule type" value="Genomic_DNA"/>
</dbReference>
<protein>
    <submittedName>
        <fullName evidence="2">Uncharacterized protein</fullName>
    </submittedName>
</protein>
<reference evidence="2" key="1">
    <citation type="submission" date="2023-03" db="EMBL/GenBank/DDBJ databases">
        <title>Massive genome expansion in bonnet fungi (Mycena s.s.) driven by repeated elements and novel gene families across ecological guilds.</title>
        <authorList>
            <consortium name="Lawrence Berkeley National Laboratory"/>
            <person name="Harder C.B."/>
            <person name="Miyauchi S."/>
            <person name="Viragh M."/>
            <person name="Kuo A."/>
            <person name="Thoen E."/>
            <person name="Andreopoulos B."/>
            <person name="Lu D."/>
            <person name="Skrede I."/>
            <person name="Drula E."/>
            <person name="Henrissat B."/>
            <person name="Morin E."/>
            <person name="Kohler A."/>
            <person name="Barry K."/>
            <person name="LaButti K."/>
            <person name="Morin E."/>
            <person name="Salamov A."/>
            <person name="Lipzen A."/>
            <person name="Mereny Z."/>
            <person name="Hegedus B."/>
            <person name="Baldrian P."/>
            <person name="Stursova M."/>
            <person name="Weitz H."/>
            <person name="Taylor A."/>
            <person name="Grigoriev I.V."/>
            <person name="Nagy L.G."/>
            <person name="Martin F."/>
            <person name="Kauserud H."/>
        </authorList>
    </citation>
    <scope>NUCLEOTIDE SEQUENCE</scope>
    <source>
        <strain evidence="2">CBHHK188m</strain>
    </source>
</reference>
<comment type="caution">
    <text evidence="2">The sequence shown here is derived from an EMBL/GenBank/DDBJ whole genome shotgun (WGS) entry which is preliminary data.</text>
</comment>
<proteinExistence type="predicted"/>
<feature type="region of interest" description="Disordered" evidence="1">
    <location>
        <begin position="40"/>
        <end position="87"/>
    </location>
</feature>
<keyword evidence="3" id="KW-1185">Reference proteome</keyword>
<accession>A0AAD7HI30</accession>
<organism evidence="2 3">
    <name type="scientific">Mycena maculata</name>
    <dbReference type="NCBI Taxonomy" id="230809"/>
    <lineage>
        <taxon>Eukaryota</taxon>
        <taxon>Fungi</taxon>
        <taxon>Dikarya</taxon>
        <taxon>Basidiomycota</taxon>
        <taxon>Agaricomycotina</taxon>
        <taxon>Agaricomycetes</taxon>
        <taxon>Agaricomycetidae</taxon>
        <taxon>Agaricales</taxon>
        <taxon>Marasmiineae</taxon>
        <taxon>Mycenaceae</taxon>
        <taxon>Mycena</taxon>
    </lineage>
</organism>
<sequence>YSVPQLKALIRNHIDNNLHLIRDPNYAPLFTKRARDAYLADNPTPSPTPSSWHGINPGSPRVSPSPPAPSEPLHSARAGSEQRDLERDTQLQLLQSLSPEELERAIQQAFNPAHEPSPAVANPAYTALASRKRPERQPGLTASDAAHLIHESVRKRFATGPWSQHLPLHLLTDAYCARDNSVTAKELDDLWSFDSSRGIVPTAKPLDFEPEKSLDFQEWFQAWGRLLELIRTYVSSELEVWLKHYNRILHTPNKLEEWPIWVAYDAEVRRRSCTTALDPSEFQISIWNDLEAKHIARVTIQTVRAEMAKASASSPKLQGSNRYEPYPLPSTSSFRARSTSSFRGNPNRLHITGAGSQPQFRCFICGDTDPSHRSRSCSARKLINGRDTILFSHTPGTSRTDRNGVSYCYSWNGRAGCDKGVNCDHGKHWCSLCGSKDGSHTAQGCPAV</sequence>
<feature type="non-terminal residue" evidence="2">
    <location>
        <position position="448"/>
    </location>
</feature>
<evidence type="ECO:0000313" key="3">
    <source>
        <dbReference type="Proteomes" id="UP001215280"/>
    </source>
</evidence>
<dbReference type="Proteomes" id="UP001215280">
    <property type="component" value="Unassembled WGS sequence"/>
</dbReference>
<evidence type="ECO:0000313" key="2">
    <source>
        <dbReference type="EMBL" id="KAJ7721251.1"/>
    </source>
</evidence>